<dbReference type="PROSITE" id="PS51934">
    <property type="entry name" value="LRAT"/>
    <property type="match status" value="1"/>
</dbReference>
<dbReference type="OrthoDB" id="772795at2"/>
<dbReference type="InterPro" id="IPR007053">
    <property type="entry name" value="LRAT_dom"/>
</dbReference>
<keyword evidence="2" id="KW-0012">Acyltransferase</keyword>
<gene>
    <name evidence="2" type="ORF">DFQ03_0730</name>
</gene>
<proteinExistence type="predicted"/>
<evidence type="ECO:0000313" key="2">
    <source>
        <dbReference type="EMBL" id="TDS19016.1"/>
    </source>
</evidence>
<dbReference type="AlphaFoldDB" id="A0A4R7DI90"/>
<organism evidence="2 3">
    <name type="scientific">Maribacter caenipelagi</name>
    <dbReference type="NCBI Taxonomy" id="1447781"/>
    <lineage>
        <taxon>Bacteria</taxon>
        <taxon>Pseudomonadati</taxon>
        <taxon>Bacteroidota</taxon>
        <taxon>Flavobacteriia</taxon>
        <taxon>Flavobacteriales</taxon>
        <taxon>Flavobacteriaceae</taxon>
        <taxon>Maribacter</taxon>
    </lineage>
</organism>
<accession>A0A4R7DI90</accession>
<evidence type="ECO:0000313" key="3">
    <source>
        <dbReference type="Proteomes" id="UP000295274"/>
    </source>
</evidence>
<reference evidence="2 3" key="1">
    <citation type="submission" date="2019-03" db="EMBL/GenBank/DDBJ databases">
        <title>Genomic Encyclopedia of Type Strains, Phase III (KMG-III): the genomes of soil and plant-associated and newly described type strains.</title>
        <authorList>
            <person name="Whitman W."/>
        </authorList>
    </citation>
    <scope>NUCLEOTIDE SEQUENCE [LARGE SCALE GENOMIC DNA]</scope>
    <source>
        <strain evidence="2 3">CECT 8455</strain>
    </source>
</reference>
<name>A0A4R7DI90_9FLAO</name>
<dbReference type="Proteomes" id="UP000295274">
    <property type="component" value="Unassembled WGS sequence"/>
</dbReference>
<dbReference type="Gene3D" id="3.90.1720.10">
    <property type="entry name" value="endopeptidase domain like (from Nostoc punctiforme)"/>
    <property type="match status" value="1"/>
</dbReference>
<comment type="caution">
    <text evidence="2">The sequence shown here is derived from an EMBL/GenBank/DDBJ whole genome shotgun (WGS) entry which is preliminary data.</text>
</comment>
<dbReference type="RefSeq" id="WP_133671629.1">
    <property type="nucleotide sequence ID" value="NZ_SNZW01000011.1"/>
</dbReference>
<keyword evidence="2" id="KW-0808">Transferase</keyword>
<keyword evidence="3" id="KW-1185">Reference proteome</keyword>
<feature type="domain" description="LRAT" evidence="1">
    <location>
        <begin position="21"/>
        <end position="117"/>
    </location>
</feature>
<sequence>MINIIPNLPILFAGDVIVAKKRKGLGRILNHYIVYVGKNIFIGNLSDGVKELSYYELMKLLREYEPTGVRRFNGSYLQRNDAVNRAYSKLGHRYSLISFNCEHFANWVQFGRLESSQVTTGFVILASAVFLKLIATDE</sequence>
<dbReference type="GO" id="GO:0016746">
    <property type="term" value="F:acyltransferase activity"/>
    <property type="evidence" value="ECO:0007669"/>
    <property type="project" value="UniProtKB-KW"/>
</dbReference>
<protein>
    <submittedName>
        <fullName evidence="2">Lecithin:retinol acyltransferase</fullName>
    </submittedName>
</protein>
<dbReference type="EMBL" id="SNZW01000011">
    <property type="protein sequence ID" value="TDS19016.1"/>
    <property type="molecule type" value="Genomic_DNA"/>
</dbReference>
<evidence type="ECO:0000259" key="1">
    <source>
        <dbReference type="PROSITE" id="PS51934"/>
    </source>
</evidence>
<dbReference type="Pfam" id="PF04970">
    <property type="entry name" value="LRAT"/>
    <property type="match status" value="1"/>
</dbReference>